<dbReference type="PANTHER" id="PTHR30273:SF2">
    <property type="entry name" value="PROTEIN FECR"/>
    <property type="match status" value="1"/>
</dbReference>
<evidence type="ECO:0000313" key="5">
    <source>
        <dbReference type="Proteomes" id="UP000584642"/>
    </source>
</evidence>
<dbReference type="InterPro" id="IPR012373">
    <property type="entry name" value="Ferrdict_sens_TM"/>
</dbReference>
<dbReference type="InterPro" id="IPR006311">
    <property type="entry name" value="TAT_signal"/>
</dbReference>
<dbReference type="PIRSF" id="PIRSF018266">
    <property type="entry name" value="FecR"/>
    <property type="match status" value="1"/>
</dbReference>
<keyword evidence="5" id="KW-1185">Reference proteome</keyword>
<keyword evidence="1" id="KW-0812">Transmembrane</keyword>
<evidence type="ECO:0000259" key="2">
    <source>
        <dbReference type="Pfam" id="PF04773"/>
    </source>
</evidence>
<evidence type="ECO:0000259" key="3">
    <source>
        <dbReference type="Pfam" id="PF16220"/>
    </source>
</evidence>
<dbReference type="Proteomes" id="UP000584642">
    <property type="component" value="Unassembled WGS sequence"/>
</dbReference>
<dbReference type="PROSITE" id="PS51318">
    <property type="entry name" value="TAT"/>
    <property type="match status" value="1"/>
</dbReference>
<reference evidence="4 5" key="1">
    <citation type="submission" date="2020-05" db="EMBL/GenBank/DDBJ databases">
        <title>Azospirillum oleiclasticum sp. nov, a nitrogen-fixing and heavy crude oil-emulsifying bacterium isolated from the crude oil of Yumen Oilfield.</title>
        <authorList>
            <person name="Wu D."/>
            <person name="Cai M."/>
            <person name="Zhang X."/>
        </authorList>
    </citation>
    <scope>NUCLEOTIDE SEQUENCE [LARGE SCALE GENOMIC DNA]</scope>
    <source>
        <strain evidence="4 5">ROY-1-1-2</strain>
    </source>
</reference>
<feature type="domain" description="FecR protein" evidence="2">
    <location>
        <begin position="110"/>
        <end position="201"/>
    </location>
</feature>
<keyword evidence="1" id="KW-0472">Membrane</keyword>
<sequence length="320" mass="34105">MTTRPDGRDHETLEWFLRLRSAPDDRRLRRAFETWLAGDPARAAAFRRVERAWALTGEVPAAHADRWMGPAANGNRRPTRRRVLAIAGGAAAASVAALAAPSVWVRVRADHRTAVGERSPVTLADGTRVDLDTGTALSVDFTPARRAVALLEGRAFFAVAPDTARPFTVAAGPVSVTAVGTGFDVRLDPDQVAVSVTEGVVSVATGASAAPRAERIAAGERLAIDITRQTAVRAAIDPQAATDWRRGLLSVDGASVASVVEELRRYHPGAILLRDDALAERRVTGVFDLNDPAGALRTLVGPYAGRVWRLTPLVLVVDLA</sequence>
<organism evidence="4 5">
    <name type="scientific">Azospirillum oleiclasticum</name>
    <dbReference type="NCBI Taxonomy" id="2735135"/>
    <lineage>
        <taxon>Bacteria</taxon>
        <taxon>Pseudomonadati</taxon>
        <taxon>Pseudomonadota</taxon>
        <taxon>Alphaproteobacteria</taxon>
        <taxon>Rhodospirillales</taxon>
        <taxon>Azospirillaceae</taxon>
        <taxon>Azospirillum</taxon>
    </lineage>
</organism>
<dbReference type="InterPro" id="IPR032623">
    <property type="entry name" value="FecR_N"/>
</dbReference>
<dbReference type="InterPro" id="IPR006860">
    <property type="entry name" value="FecR"/>
</dbReference>
<dbReference type="PANTHER" id="PTHR30273">
    <property type="entry name" value="PERIPLASMIC SIGNAL SENSOR AND SIGMA FACTOR ACTIVATOR FECR-RELATED"/>
    <property type="match status" value="1"/>
</dbReference>
<name>A0ABX2TGJ2_9PROT</name>
<feature type="transmembrane region" description="Helical" evidence="1">
    <location>
        <begin position="83"/>
        <end position="104"/>
    </location>
</feature>
<evidence type="ECO:0000256" key="1">
    <source>
        <dbReference type="SAM" id="Phobius"/>
    </source>
</evidence>
<dbReference type="EMBL" id="JABFDB010000027">
    <property type="protein sequence ID" value="NYZ23474.1"/>
    <property type="molecule type" value="Genomic_DNA"/>
</dbReference>
<dbReference type="Pfam" id="PF04773">
    <property type="entry name" value="FecR"/>
    <property type="match status" value="1"/>
</dbReference>
<dbReference type="RefSeq" id="WP_180285247.1">
    <property type="nucleotide sequence ID" value="NZ_JABFDB010000027.1"/>
</dbReference>
<feature type="domain" description="FecR N-terminal" evidence="3">
    <location>
        <begin position="12"/>
        <end position="51"/>
    </location>
</feature>
<comment type="caution">
    <text evidence="4">The sequence shown here is derived from an EMBL/GenBank/DDBJ whole genome shotgun (WGS) entry which is preliminary data.</text>
</comment>
<evidence type="ECO:0000313" key="4">
    <source>
        <dbReference type="EMBL" id="NYZ23474.1"/>
    </source>
</evidence>
<proteinExistence type="predicted"/>
<keyword evidence="1" id="KW-1133">Transmembrane helix</keyword>
<dbReference type="Gene3D" id="2.60.120.1440">
    <property type="match status" value="1"/>
</dbReference>
<accession>A0ABX2TGJ2</accession>
<dbReference type="Pfam" id="PF16220">
    <property type="entry name" value="DUF4880"/>
    <property type="match status" value="1"/>
</dbReference>
<gene>
    <name evidence="4" type="ORF">HND93_27560</name>
</gene>
<protein>
    <submittedName>
        <fullName evidence="4">DUF4880 domain-containing protein</fullName>
    </submittedName>
</protein>